<dbReference type="InterPro" id="IPR005892">
    <property type="entry name" value="Gly-betaine_transp_ATP-bd"/>
</dbReference>
<dbReference type="PROSITE" id="PS50893">
    <property type="entry name" value="ABC_TRANSPORTER_2"/>
    <property type="match status" value="1"/>
</dbReference>
<dbReference type="NCBIfam" id="TIGR01186">
    <property type="entry name" value="proV"/>
    <property type="match status" value="1"/>
</dbReference>
<dbReference type="SMART" id="SM00382">
    <property type="entry name" value="AAA"/>
    <property type="match status" value="1"/>
</dbReference>
<proteinExistence type="inferred from homology"/>
<dbReference type="InterPro" id="IPR003439">
    <property type="entry name" value="ABC_transporter-like_ATP-bd"/>
</dbReference>
<evidence type="ECO:0000256" key="3">
    <source>
        <dbReference type="ARBA" id="ARBA00022741"/>
    </source>
</evidence>
<dbReference type="InterPro" id="IPR051921">
    <property type="entry name" value="ABC_osmolyte_uptake_ATP-bind"/>
</dbReference>
<evidence type="ECO:0000256" key="4">
    <source>
        <dbReference type="ARBA" id="ARBA00022840"/>
    </source>
</evidence>
<keyword evidence="4" id="KW-0067">ATP-binding</keyword>
<gene>
    <name evidence="6" type="ORF">ALOHA_HF4000008G09ctg1g12</name>
</gene>
<protein>
    <submittedName>
        <fullName evidence="6">Putative ABC transporter</fullName>
    </submittedName>
</protein>
<evidence type="ECO:0000256" key="1">
    <source>
        <dbReference type="ARBA" id="ARBA00005417"/>
    </source>
</evidence>
<comment type="similarity">
    <text evidence="1">Belongs to the ABC transporter superfamily.</text>
</comment>
<accession>B3T152</accession>
<dbReference type="InterPro" id="IPR017871">
    <property type="entry name" value="ABC_transporter-like_CS"/>
</dbReference>
<dbReference type="GO" id="GO:0005524">
    <property type="term" value="F:ATP binding"/>
    <property type="evidence" value="ECO:0007669"/>
    <property type="project" value="UniProtKB-KW"/>
</dbReference>
<dbReference type="Pfam" id="PF00005">
    <property type="entry name" value="ABC_tran"/>
    <property type="match status" value="1"/>
</dbReference>
<dbReference type="PROSITE" id="PS00211">
    <property type="entry name" value="ABC_TRANSPORTER_1"/>
    <property type="match status" value="1"/>
</dbReference>
<dbReference type="FunFam" id="3.40.50.300:FF:000201">
    <property type="entry name" value="Glycine betaine/L-proline ABC transporter ATP-binding protein"/>
    <property type="match status" value="1"/>
</dbReference>
<dbReference type="InterPro" id="IPR003593">
    <property type="entry name" value="AAA+_ATPase"/>
</dbReference>
<dbReference type="SUPFAM" id="SSF52540">
    <property type="entry name" value="P-loop containing nucleoside triphosphate hydrolases"/>
    <property type="match status" value="1"/>
</dbReference>
<evidence type="ECO:0000256" key="2">
    <source>
        <dbReference type="ARBA" id="ARBA00022448"/>
    </source>
</evidence>
<dbReference type="GO" id="GO:0006950">
    <property type="term" value="P:response to stress"/>
    <property type="evidence" value="ECO:0007669"/>
    <property type="project" value="UniProtKB-ARBA"/>
</dbReference>
<dbReference type="GO" id="GO:0016887">
    <property type="term" value="F:ATP hydrolysis activity"/>
    <property type="evidence" value="ECO:0007669"/>
    <property type="project" value="InterPro"/>
</dbReference>
<sequence>MSAVKIKIESLYKIFGKNPKEGMEHVKNGVDKAELLEKYNHVLGLKDINLDIHEKSIQVVVGLSGSGKSTLIRHINRLIEPTSGKITVDNTDVMSYDKSALRNFRRQKTAMVFQRFALMPHMTVIKNVSLGLEIQGIHPKKIEKNALHWIQKVGLSGYEERYPQHLSGGMQQRVGLARALANDSDILLMDEPFSALDPLIRKDVQEILLELQAELNKTVVFITHDLDEALKLGDRIAILKDGEMDQEGLPVDILLHPGTEYVKKFVEDVNRSRVLRAKHIMHKLNGIDLSKAFVVNENDFIEKFIDKVVREKPSVIVVQDKQNKNVGCISSKKLSEILKK</sequence>
<dbReference type="PANTHER" id="PTHR43869">
    <property type="entry name" value="GLYCINE BETAINE/PROLINE BETAINE TRANSPORT SYSTEM ATP-BINDING PROTEIN PROV"/>
    <property type="match status" value="1"/>
</dbReference>
<dbReference type="GO" id="GO:0016020">
    <property type="term" value="C:membrane"/>
    <property type="evidence" value="ECO:0007669"/>
    <property type="project" value="InterPro"/>
</dbReference>
<dbReference type="GO" id="GO:0031460">
    <property type="term" value="P:glycine betaine transport"/>
    <property type="evidence" value="ECO:0007669"/>
    <property type="project" value="InterPro"/>
</dbReference>
<evidence type="ECO:0000259" key="5">
    <source>
        <dbReference type="PROSITE" id="PS50893"/>
    </source>
</evidence>
<keyword evidence="2" id="KW-0813">Transport</keyword>
<feature type="domain" description="ABC transporter" evidence="5">
    <location>
        <begin position="30"/>
        <end position="266"/>
    </location>
</feature>
<organism evidence="6">
    <name type="scientific">uncultured marine microorganism HF4000_008G09</name>
    <dbReference type="NCBI Taxonomy" id="455513"/>
    <lineage>
        <taxon>unclassified sequences</taxon>
        <taxon>environmental samples</taxon>
    </lineage>
</organism>
<dbReference type="PANTHER" id="PTHR43869:SF1">
    <property type="entry name" value="GLYCINE BETAINE_PROLINE BETAINE TRANSPORT SYSTEM ATP-BINDING PROTEIN PROV"/>
    <property type="match status" value="1"/>
</dbReference>
<dbReference type="EMBL" id="EU016572">
    <property type="protein sequence ID" value="ABZ06311.1"/>
    <property type="molecule type" value="Genomic_DNA"/>
</dbReference>
<name>B3T152_9ZZZZ</name>
<keyword evidence="3" id="KW-0547">Nucleotide-binding</keyword>
<dbReference type="AlphaFoldDB" id="B3T152"/>
<reference evidence="6" key="1">
    <citation type="journal article" date="2008" name="ISME J.">
        <title>Genomic patterns of recombination, clonal divergence and environment in marine microbial populations.</title>
        <authorList>
            <person name="Konstantinidis K.T."/>
            <person name="Delong E.F."/>
        </authorList>
    </citation>
    <scope>NUCLEOTIDE SEQUENCE</scope>
</reference>
<dbReference type="Gene3D" id="3.40.50.300">
    <property type="entry name" value="P-loop containing nucleotide triphosphate hydrolases"/>
    <property type="match status" value="1"/>
</dbReference>
<evidence type="ECO:0000313" key="6">
    <source>
        <dbReference type="EMBL" id="ABZ06311.1"/>
    </source>
</evidence>
<dbReference type="InterPro" id="IPR027417">
    <property type="entry name" value="P-loop_NTPase"/>
</dbReference>